<feature type="region of interest" description="Disordered" evidence="1">
    <location>
        <begin position="146"/>
        <end position="205"/>
    </location>
</feature>
<proteinExistence type="predicted"/>
<feature type="compositionally biased region" description="Polar residues" evidence="1">
    <location>
        <begin position="173"/>
        <end position="191"/>
    </location>
</feature>
<dbReference type="Proteomes" id="UP000785679">
    <property type="component" value="Unassembled WGS sequence"/>
</dbReference>
<dbReference type="OrthoDB" id="10682514at2759"/>
<sequence>MMKPHQAPQQSSGQGYSATPTSANHQLTINAQIPPQPILSQGSPQYNKYEGSGSMQAKNSQRIKPIMATQNAIRHVLQQQQLNGQGSKLSEATSSIVNNQQLEQGKQLSRNNIRQLLSIQTASGANRIQSTLINDSNLTRQQVISDEQRQSRYISTQADVPTSSESSLLTPSHQQYVETQQTARRSHGSANSKEKPYPTSFSNQRPHLMPKVAARQTQAEYAESFVTSMIQMRNLNLGSGVGARMQTDYSSRASTSHQQQQSNQGDARKQRPMITVYDNEVEESKWTEEQAAPMLPPEQSTNSDEYMVYGGAQLLKPPSPQNQPPQNLRTITYTCQICGQKKQSQYFNQYQIQLTLMKKDSQTCPQCKSEMDSARLQQAPSSSQSLFGRPSTNMLTINNLMSKHKPISPRTQKIQMRQIEKKVCHEDSESLLVPYIPSSVLQSIAESQAALGSPNQLGASSQMGLISSNLSGSGGGDMQRKLNMIEESAKIVNSSKNVFEPPQSEPRILTDYRPPTQLINTRNNNDTTTLGYSQTIQEEEASPYSLAKVAVEEEVDMVNLTNNSFKLSSCISGSSSGNNSTQQASQLVLNLENVLYIEDRLSTMCELLKVIQAPSANPTSQQACTSIIELCEDWWEALRSETVLFDVYKIFSDDSTSRNSLTHWVLIVLRGILCFCWTAEEFGILRTPKLHNTDLMRDGEISPLKQQQRLQQRLGPPAQQTNPPQGPQEARLPPRAHTHPQAKCRLTLQFTPSHTVKGGRREDKKGGQCAKVEYTESPHFYGDQRHCEGN</sequence>
<keyword evidence="3" id="KW-1185">Reference proteome</keyword>
<feature type="compositionally biased region" description="Polar residues" evidence="1">
    <location>
        <begin position="35"/>
        <end position="46"/>
    </location>
</feature>
<feature type="compositionally biased region" description="Low complexity" evidence="1">
    <location>
        <begin position="705"/>
        <end position="720"/>
    </location>
</feature>
<feature type="compositionally biased region" description="Polar residues" evidence="1">
    <location>
        <begin position="247"/>
        <end position="265"/>
    </location>
</feature>
<dbReference type="EMBL" id="RRYP01002247">
    <property type="protein sequence ID" value="TNV84989.1"/>
    <property type="molecule type" value="Genomic_DNA"/>
</dbReference>
<protein>
    <submittedName>
        <fullName evidence="2">Uncharacterized protein</fullName>
    </submittedName>
</protein>
<feature type="compositionally biased region" description="Polar residues" evidence="1">
    <location>
        <begin position="7"/>
        <end position="21"/>
    </location>
</feature>
<evidence type="ECO:0000313" key="2">
    <source>
        <dbReference type="EMBL" id="TNV84989.1"/>
    </source>
</evidence>
<evidence type="ECO:0000313" key="3">
    <source>
        <dbReference type="Proteomes" id="UP000785679"/>
    </source>
</evidence>
<accession>A0A8J8P2Q7</accession>
<feature type="compositionally biased region" description="Low complexity" evidence="1">
    <location>
        <begin position="161"/>
        <end position="172"/>
    </location>
</feature>
<comment type="caution">
    <text evidence="2">The sequence shown here is derived from an EMBL/GenBank/DDBJ whole genome shotgun (WGS) entry which is preliminary data.</text>
</comment>
<feature type="region of interest" description="Disordered" evidence="1">
    <location>
        <begin position="247"/>
        <end position="303"/>
    </location>
</feature>
<organism evidence="2 3">
    <name type="scientific">Halteria grandinella</name>
    <dbReference type="NCBI Taxonomy" id="5974"/>
    <lineage>
        <taxon>Eukaryota</taxon>
        <taxon>Sar</taxon>
        <taxon>Alveolata</taxon>
        <taxon>Ciliophora</taxon>
        <taxon>Intramacronucleata</taxon>
        <taxon>Spirotrichea</taxon>
        <taxon>Stichotrichia</taxon>
        <taxon>Sporadotrichida</taxon>
        <taxon>Halteriidae</taxon>
        <taxon>Halteria</taxon>
    </lineage>
</organism>
<feature type="region of interest" description="Disordered" evidence="1">
    <location>
        <begin position="705"/>
        <end position="744"/>
    </location>
</feature>
<feature type="region of interest" description="Disordered" evidence="1">
    <location>
        <begin position="1"/>
        <end position="21"/>
    </location>
</feature>
<feature type="compositionally biased region" description="Polar residues" evidence="1">
    <location>
        <begin position="146"/>
        <end position="160"/>
    </location>
</feature>
<name>A0A8J8P2Q7_HALGN</name>
<gene>
    <name evidence="2" type="ORF">FGO68_gene2181</name>
</gene>
<dbReference type="AlphaFoldDB" id="A0A8J8P2Q7"/>
<reference evidence="2" key="1">
    <citation type="submission" date="2019-06" db="EMBL/GenBank/DDBJ databases">
        <authorList>
            <person name="Zheng W."/>
        </authorList>
    </citation>
    <scope>NUCLEOTIDE SEQUENCE</scope>
    <source>
        <strain evidence="2">QDHG01</strain>
    </source>
</reference>
<feature type="region of interest" description="Disordered" evidence="1">
    <location>
        <begin position="35"/>
        <end position="59"/>
    </location>
</feature>
<evidence type="ECO:0000256" key="1">
    <source>
        <dbReference type="SAM" id="MobiDB-lite"/>
    </source>
</evidence>